<sequence length="176" mass="19066">TATELWLSIRSEAPVGSRSGRLTQLLSDVERQIPDSAQVGKAYLRAAALFKMGQLVTPELEEAAGASLGYIRCPEGDDNSLTVASAKSLAVDKLVQTRCLGVTAANGQIVDCPKLATEYNSRNTIVGRHLRHLDIFRQISVQRQSGRQQDAQDGRGDNRGDPDESRGDSNDKSSQQ</sequence>
<reference evidence="3" key="1">
    <citation type="submission" date="2016-11" db="UniProtKB">
        <authorList>
            <consortium name="WormBaseParasite"/>
        </authorList>
    </citation>
    <scope>IDENTIFICATION</scope>
</reference>
<dbReference type="WBParaSite" id="maker-uti_cns_0046288-snap-gene-0.11-mRNA-1">
    <property type="protein sequence ID" value="maker-uti_cns_0046288-snap-gene-0.11-mRNA-1"/>
    <property type="gene ID" value="maker-uti_cns_0046288-snap-gene-0.11"/>
</dbReference>
<dbReference type="AlphaFoldDB" id="A0A1I8J7U3"/>
<dbReference type="Proteomes" id="UP000095280">
    <property type="component" value="Unplaced"/>
</dbReference>
<feature type="region of interest" description="Disordered" evidence="1">
    <location>
        <begin position="141"/>
        <end position="176"/>
    </location>
</feature>
<keyword evidence="2" id="KW-1185">Reference proteome</keyword>
<protein>
    <submittedName>
        <fullName evidence="3">DUF222 domain-containing protein</fullName>
    </submittedName>
</protein>
<organism evidence="2 3">
    <name type="scientific">Macrostomum lignano</name>
    <dbReference type="NCBI Taxonomy" id="282301"/>
    <lineage>
        <taxon>Eukaryota</taxon>
        <taxon>Metazoa</taxon>
        <taxon>Spiralia</taxon>
        <taxon>Lophotrochozoa</taxon>
        <taxon>Platyhelminthes</taxon>
        <taxon>Rhabditophora</taxon>
        <taxon>Macrostomorpha</taxon>
        <taxon>Macrostomida</taxon>
        <taxon>Macrostomidae</taxon>
        <taxon>Macrostomum</taxon>
    </lineage>
</organism>
<evidence type="ECO:0000313" key="2">
    <source>
        <dbReference type="Proteomes" id="UP000095280"/>
    </source>
</evidence>
<name>A0A1I8J7U3_9PLAT</name>
<evidence type="ECO:0000313" key="3">
    <source>
        <dbReference type="WBParaSite" id="maker-uti_cns_0046288-snap-gene-0.11-mRNA-1"/>
    </source>
</evidence>
<feature type="compositionally biased region" description="Basic and acidic residues" evidence="1">
    <location>
        <begin position="150"/>
        <end position="176"/>
    </location>
</feature>
<accession>A0A1I8J7U3</accession>
<proteinExistence type="predicted"/>
<evidence type="ECO:0000256" key="1">
    <source>
        <dbReference type="SAM" id="MobiDB-lite"/>
    </source>
</evidence>